<feature type="region of interest" description="Disordered" evidence="1">
    <location>
        <begin position="940"/>
        <end position="994"/>
    </location>
</feature>
<comment type="caution">
    <text evidence="2">The sequence shown here is derived from an EMBL/GenBank/DDBJ whole genome shotgun (WGS) entry which is preliminary data.</text>
</comment>
<name>A0ABQ7GS56_DUNSA</name>
<feature type="compositionally biased region" description="Basic and acidic residues" evidence="1">
    <location>
        <begin position="1061"/>
        <end position="1075"/>
    </location>
</feature>
<feature type="compositionally biased region" description="Pro residues" evidence="1">
    <location>
        <begin position="87"/>
        <end position="97"/>
    </location>
</feature>
<feature type="compositionally biased region" description="Gly residues" evidence="1">
    <location>
        <begin position="983"/>
        <end position="994"/>
    </location>
</feature>
<evidence type="ECO:0000313" key="2">
    <source>
        <dbReference type="EMBL" id="KAF5837441.1"/>
    </source>
</evidence>
<protein>
    <submittedName>
        <fullName evidence="2">Uncharacterized protein</fullName>
    </submittedName>
</protein>
<accession>A0ABQ7GS56</accession>
<dbReference type="Proteomes" id="UP000815325">
    <property type="component" value="Unassembled WGS sequence"/>
</dbReference>
<feature type="region of interest" description="Disordered" evidence="1">
    <location>
        <begin position="685"/>
        <end position="722"/>
    </location>
</feature>
<feature type="compositionally biased region" description="Basic residues" evidence="1">
    <location>
        <begin position="1098"/>
        <end position="1116"/>
    </location>
</feature>
<feature type="compositionally biased region" description="Polar residues" evidence="1">
    <location>
        <begin position="454"/>
        <end position="464"/>
    </location>
</feature>
<feature type="compositionally biased region" description="Low complexity" evidence="1">
    <location>
        <begin position="964"/>
        <end position="975"/>
    </location>
</feature>
<sequence length="1197" mass="123835">MGSRGPHRRAWQWHIRGTGRITKGRSFGLPRYDWQQLSMLVNSQRQAQGCLPHTPPSHKQPLSKDALLPTQLCREAEKENCSMEQPLPTPSHSPRPAPMSLAAPAPPPSQTAEQQESFLLEPSAFQRRRTARLGLQKGTGRATQLRGYRLLLALPPPPPPILVAPSPPPAPAPDPSVSPSVSSLELLPPPESPHFLTHHSPMEGVPERITPSRPLLPPRTPLSALPLALSAPGSPLRSSGSASMYSWPTPMEGVPERSLGLTGQRPPRPKLSPLPPTPVACTPVEGVPEIGEWGRMPQAPWALLQRNRSSSVGGSRLARALLTSRGPTPAATPLLGPDRGKSAACETPHPGSLSRQGAGGNGGHDAQAGTTSRPTPKSAAARAFVGPEGERRMSTQLAAADGDPGGNPAALFAEVAGCGGEAAGGQEEEEFVVGTTAGAATPLGGPEGVASKELPQSRSCQPGSPAQLGAPGLSNTAAVGRVHGGCAHAGVAQRTPAGGTTPFELVLVGSSSGDGRPWGGAAPNANASGAPWEASEVAPAAQSTPVRAVDIGAQTGLSLGRPARASDGAPHHNRSSSGMATPAASLRAPAVCSLFDVDAGPACSPLARALPHQPPRTGMRVRAAVGANRSHGGGRVALARPGEVAYGGASDDGAQKDEDWGGWPSCPGTAETIRSLHLEEELYSSGGGAVGDERQGQGSGLGKEDDGAGRSGGGQLMPRADDGHAATHLMPTRAGESCAAAHLMLCADNHAARPMLHADSHAAARLVLTRANNQEAARLTPHAADGHAAHLMLTHADNRASHPVLHACDGHAATHLMQTCANDEGVAAGEPTFGDVGAMHGSISGSQRCNGQEVVHAAAVRDMDTVHGSLGSHCCDEREVVHAAAVGDAGTHGSSGSRCCNGREVVHAMATADVGAILGSFGSQCCNGREVVHAAAAGREADRGGGCGSGGNGSIHGSHGGDGQEVVVHAAAAGGEAEREEGCGSGGRGGCSGSGGSYGGDGVDGGDDVRVDQGCMGGSCVEQWEQGDDMDVEQQQQQQQQEQHDEGQEDDMDVEQQQQQQRHDEEDGGARHYGDDEHDEVVGGGRMDELDGQQHAPARQKGRRSAAPRQQRHQGNGRRSAAQEELARQKSLTARAHLNNRNKGWLQGLKGDLREATQWKLTNVSSHPVLNLMHSHMPGFNKLERLPFDKQYVPRHP</sequence>
<proteinExistence type="predicted"/>
<evidence type="ECO:0000313" key="3">
    <source>
        <dbReference type="Proteomes" id="UP000815325"/>
    </source>
</evidence>
<feature type="region of interest" description="Disordered" evidence="1">
    <location>
        <begin position="77"/>
        <end position="116"/>
    </location>
</feature>
<reference evidence="2" key="1">
    <citation type="submission" date="2017-08" db="EMBL/GenBank/DDBJ databases">
        <authorList>
            <person name="Polle J.E."/>
            <person name="Barry K."/>
            <person name="Cushman J."/>
            <person name="Schmutz J."/>
            <person name="Tran D."/>
            <person name="Hathwaick L.T."/>
            <person name="Yim W.C."/>
            <person name="Jenkins J."/>
            <person name="Mckie-Krisberg Z.M."/>
            <person name="Prochnik S."/>
            <person name="Lindquist E."/>
            <person name="Dockter R.B."/>
            <person name="Adam C."/>
            <person name="Molina H."/>
            <person name="Bunkerborg J."/>
            <person name="Jin E."/>
            <person name="Buchheim M."/>
            <person name="Magnuson J."/>
        </authorList>
    </citation>
    <scope>NUCLEOTIDE SEQUENCE</scope>
    <source>
        <strain evidence="2">CCAP 19/18</strain>
    </source>
</reference>
<feature type="compositionally biased region" description="Low complexity" evidence="1">
    <location>
        <begin position="231"/>
        <end position="243"/>
    </location>
</feature>
<feature type="region of interest" description="Disordered" evidence="1">
    <location>
        <begin position="449"/>
        <end position="471"/>
    </location>
</feature>
<feature type="region of interest" description="Disordered" evidence="1">
    <location>
        <begin position="321"/>
        <end position="393"/>
    </location>
</feature>
<gene>
    <name evidence="2" type="ORF">DUNSADRAFT_4421</name>
</gene>
<feature type="compositionally biased region" description="Pro residues" evidence="1">
    <location>
        <begin position="269"/>
        <end position="278"/>
    </location>
</feature>
<feature type="compositionally biased region" description="Gly residues" evidence="1">
    <location>
        <begin position="944"/>
        <end position="963"/>
    </location>
</feature>
<feature type="compositionally biased region" description="Low complexity" evidence="1">
    <location>
        <begin position="177"/>
        <end position="186"/>
    </location>
</feature>
<feature type="region of interest" description="Disordered" evidence="1">
    <location>
        <begin position="1028"/>
        <end position="1139"/>
    </location>
</feature>
<keyword evidence="3" id="KW-1185">Reference proteome</keyword>
<feature type="region of interest" description="Disordered" evidence="1">
    <location>
        <begin position="558"/>
        <end position="582"/>
    </location>
</feature>
<feature type="compositionally biased region" description="Low complexity" evidence="1">
    <location>
        <begin position="519"/>
        <end position="532"/>
    </location>
</feature>
<dbReference type="EMBL" id="MU069616">
    <property type="protein sequence ID" value="KAF5837441.1"/>
    <property type="molecule type" value="Genomic_DNA"/>
</dbReference>
<feature type="region of interest" description="Disordered" evidence="1">
    <location>
        <begin position="231"/>
        <end position="283"/>
    </location>
</feature>
<feature type="compositionally biased region" description="Pro residues" evidence="1">
    <location>
        <begin position="164"/>
        <end position="176"/>
    </location>
</feature>
<feature type="region of interest" description="Disordered" evidence="1">
    <location>
        <begin position="514"/>
        <end position="534"/>
    </location>
</feature>
<evidence type="ECO:0000256" key="1">
    <source>
        <dbReference type="SAM" id="MobiDB-lite"/>
    </source>
</evidence>
<feature type="region of interest" description="Disordered" evidence="1">
    <location>
        <begin position="164"/>
        <end position="203"/>
    </location>
</feature>
<organism evidence="2 3">
    <name type="scientific">Dunaliella salina</name>
    <name type="common">Green alga</name>
    <name type="synonym">Protococcus salinus</name>
    <dbReference type="NCBI Taxonomy" id="3046"/>
    <lineage>
        <taxon>Eukaryota</taxon>
        <taxon>Viridiplantae</taxon>
        <taxon>Chlorophyta</taxon>
        <taxon>core chlorophytes</taxon>
        <taxon>Chlorophyceae</taxon>
        <taxon>CS clade</taxon>
        <taxon>Chlamydomonadales</taxon>
        <taxon>Dunaliellaceae</taxon>
        <taxon>Dunaliella</taxon>
    </lineage>
</organism>